<dbReference type="Pfam" id="PF00629">
    <property type="entry name" value="MAM"/>
    <property type="match status" value="1"/>
</dbReference>
<dbReference type="CDD" id="cd00112">
    <property type="entry name" value="LDLa"/>
    <property type="match status" value="1"/>
</dbReference>
<sequence>MKECILALLLLARICTSCAQDVIEPGSIDPTPNIPPADDHGASQLMSQPMQSFHQSFSPSASQSAMPMSQPMQSFHQSISPSASQSVMPMSSAITTAPPTRKVLFQCNFERDACSPASTGDYWERRNGSTPSYDTGPSVDATTGTSAGHYIHYESSNPPSDNIDLLEYILPPTRSHIYCISFAYHMYGSDIGTLRVGVQNPLPNFFWQMSGNKGDRWHRVQISHLSVTSPFFPFFQPARLIFEARRPRGWESDFAIDDIVVTERCDDSNTTTTTTSTPPSTTSTTEPTCEPGRTRCPNSICIPDGWICDGEDDCADGWDESSCSRTTTDARSPTTRPLTSEQTTTMTTATTTPVAMSTTSRPVIITTTPTATTTPLSPVTPEFLPFGRSMGDSNVRSGDDTNSCFSVSRNFPLFSTKNHNQICVTSNGYLTVDNSVTSTSAPLGQRSYAVLAPYTDDMRSSGQNIFYRTVSDTTTLRWVNSNVARKLSTLSQIDSFNARQAIVVTYDMIERYDNRNLKYKYQLVLATDFDVTFAIMSYERLDTNGNRPGFSEPPGGNANTVYFTTSTSQNRNLVGTSNIGVRGRHVYLLSKVKCKDCTNPGVMYPYGSLNGDRTYSRTYDFDQQFRLNGNWKLFSKSRNDLWISSQGYIRLQSGSFSLPATSQYDYISPYYDPYVNGVRTVYYRESSERNLLANVTRDIKSIERTFTANRVFLVTYEITGRKFQVALATNGRETYAVLNYEDLDTNPRADVEMNEAGCGRKVFARRSNALNFLIKATNTTTGVRGRHAFKLSEDCVNEGVMYPYGRFVGDNSYSSGSHFTRSVYLNRNWKLFSRPSRQLYFSSMGYLGPQNTNYFTPSTTSYSYLAPFYDRTNNYGESKTLYYRETTDRNLLMKINEDIQSTGTNFNTTRAYIITYVFPARKFQVVLATNDEETYAILNYQELDRDPLTDIELHELGCGNNVFYRQSNAAYTLIRGNSTGVRGRHVFSLAEKCVNRGVMFSYGSQNGDRTIYRPSQYIRHRVQLNETFMFFSTPEDKINIHGRGFLTPDPYTQSYLNQGLTYLSTFYSTNSITYDAIYYRDTTDPALLSELNQAIESNGTMFTPSRAFVVTYIAPARKFQTVLATDGSTTYAVLNYEELDANPSEDVQVNEPGCRLKRFISRSNGAQRLIQTNTSSNARGRHIFNLTIPGCYKIVSGVRTKEYGRNYVSRGLELRTETHNILAANEIGDVDLQFTDLTPLLNYDRQTQVSVVLKSTEKTPVRGRYQLTYATFTGSQKGLGNLFVKHSHLFVLKNTLKTPSFQYGNLNFSTVESDTVCQRKNFDLPMMSTPTIKITPIVSFNKFSPTIFVNAWLKDVTVNGFTACIDETVTFSGKRDVTVNYIAVTEKSNHLSEIQKVHITPKNSHTVCMKQKLQNIYLSEINVFASVETSSASSQQPVLAWTRLNSNSRYIDVCLKSKQQDTMHKVHLLVKGDVSPCSNFSCPDHLQCRLASGRQPFCGCIENCTGGQEICGSDYKSYRSECYLNQQHCRRFGNTSKTEVTIKHYGECQIKPLQSGRTQLEPVAELPGVFCKYVNIDSENFVPETGNNTIKVLLSTSWNQQDNFVKANQASATWSEDITKSGFKACVLVAGRHLATYFSSPPFVHWIAVQNQDFKSDQRVVEVGSQTMDTWYTGTQCKIMTTLRYDETLYASVSHAKPRSYNNVMTVWIEKERNSGWWQNVNSRVCARELQNFDGVHDGIVIHWMKVRVRTVRPDVFMPDHIQMNFPRRTIALGQENPAECKTKIYNNEFPSLSNPTVLVTGTHETGNGSSSSSIYSQRDFAVWIEQTKGANITVCVKSLRSSITRNELTVNLIVIADLCNGFGTYHEGSCYKKLPQGLSFDMANAQCLVQGASLPVISSTNEGAFIQENIKGATWLNLKRSPPNTGEWGWADGTPFINGTMWYPGQPTNMKDHNCAVVDNRGIQTGWRDEHCSASRSVICEKDARLVERSCESYCANDGICSGNSTGLSCQCRQGFYGKRCELNINLINECSNYTTHNEPWRHFENTEGQSNETSCDSRELKHGWHRFIGQGGSQLYNKCLNSTRKCGTHSPGYLSGALPTQLAEVRNMRIYFFTFYCADDYGRVVVRNCGDFMVYSFSYLPSFSCNYGICTY</sequence>
<dbReference type="PROSITE" id="PS01186">
    <property type="entry name" value="EGF_2"/>
    <property type="match status" value="1"/>
</dbReference>
<feature type="disulfide bond" evidence="2">
    <location>
        <begin position="2013"/>
        <end position="2022"/>
    </location>
</feature>
<feature type="compositionally biased region" description="Low complexity" evidence="4">
    <location>
        <begin position="270"/>
        <end position="288"/>
    </location>
</feature>
<keyword evidence="1 2" id="KW-1015">Disulfide bond</keyword>
<dbReference type="InterPro" id="IPR016186">
    <property type="entry name" value="C-type_lectin-like/link_sf"/>
</dbReference>
<evidence type="ECO:0000259" key="8">
    <source>
        <dbReference type="PROSITE" id="PS50060"/>
    </source>
</evidence>
<dbReference type="SMART" id="SM00181">
    <property type="entry name" value="EGF"/>
    <property type="match status" value="2"/>
</dbReference>
<dbReference type="Pfam" id="PF06119">
    <property type="entry name" value="NIDO"/>
    <property type="match status" value="4"/>
</dbReference>
<accession>A0A7M5U1J2</accession>
<evidence type="ECO:0000256" key="2">
    <source>
        <dbReference type="PROSITE-ProRule" id="PRU00076"/>
    </source>
</evidence>
<dbReference type="InterPro" id="IPR036058">
    <property type="entry name" value="Kazal_dom_sf"/>
</dbReference>
<dbReference type="InterPro" id="IPR051495">
    <property type="entry name" value="Epithelial_Barrier/Signaling"/>
</dbReference>
<dbReference type="InterPro" id="IPR001304">
    <property type="entry name" value="C-type_lectin-like"/>
</dbReference>
<dbReference type="InterPro" id="IPR036055">
    <property type="entry name" value="LDL_receptor-like_sf"/>
</dbReference>
<reference evidence="10" key="1">
    <citation type="submission" date="2021-01" db="UniProtKB">
        <authorList>
            <consortium name="EnsemblMetazoa"/>
        </authorList>
    </citation>
    <scope>IDENTIFICATION</scope>
</reference>
<dbReference type="Pfam" id="PF07648">
    <property type="entry name" value="Kazal_2"/>
    <property type="match status" value="1"/>
</dbReference>
<dbReference type="PROSITE" id="PS51465">
    <property type="entry name" value="KAZAL_2"/>
    <property type="match status" value="1"/>
</dbReference>
<dbReference type="InterPro" id="IPR002350">
    <property type="entry name" value="Kazal_dom"/>
</dbReference>
<dbReference type="PROSITE" id="PS50026">
    <property type="entry name" value="EGF_3"/>
    <property type="match status" value="1"/>
</dbReference>
<feature type="disulfide bond" evidence="3">
    <location>
        <begin position="308"/>
        <end position="323"/>
    </location>
</feature>
<evidence type="ECO:0000259" key="7">
    <source>
        <dbReference type="PROSITE" id="PS50041"/>
    </source>
</evidence>
<dbReference type="Gene3D" id="4.10.400.10">
    <property type="entry name" value="Low-density Lipoprotein Receptor"/>
    <property type="match status" value="1"/>
</dbReference>
<dbReference type="SMART" id="SM00137">
    <property type="entry name" value="MAM"/>
    <property type="match status" value="1"/>
</dbReference>
<evidence type="ECO:0000313" key="11">
    <source>
        <dbReference type="Proteomes" id="UP000594262"/>
    </source>
</evidence>
<dbReference type="PROSITE" id="PS00615">
    <property type="entry name" value="C_TYPE_LECTIN_1"/>
    <property type="match status" value="1"/>
</dbReference>
<organism evidence="10 11">
    <name type="scientific">Clytia hemisphaerica</name>
    <dbReference type="NCBI Taxonomy" id="252671"/>
    <lineage>
        <taxon>Eukaryota</taxon>
        <taxon>Metazoa</taxon>
        <taxon>Cnidaria</taxon>
        <taxon>Hydrozoa</taxon>
        <taxon>Hydroidolina</taxon>
        <taxon>Leptothecata</taxon>
        <taxon>Obeliida</taxon>
        <taxon>Clytiidae</taxon>
        <taxon>Clytia</taxon>
    </lineage>
</organism>
<dbReference type="InterPro" id="IPR000742">
    <property type="entry name" value="EGF"/>
</dbReference>
<dbReference type="InterPro" id="IPR023415">
    <property type="entry name" value="LDLR_class-A_CS"/>
</dbReference>
<dbReference type="InterPro" id="IPR000998">
    <property type="entry name" value="MAM_dom"/>
</dbReference>
<dbReference type="SMART" id="SM00034">
    <property type="entry name" value="CLECT"/>
    <property type="match status" value="1"/>
</dbReference>
<evidence type="ECO:0000259" key="6">
    <source>
        <dbReference type="PROSITE" id="PS50026"/>
    </source>
</evidence>
<dbReference type="SUPFAM" id="SSF49899">
    <property type="entry name" value="Concanavalin A-like lectins/glucanases"/>
    <property type="match status" value="1"/>
</dbReference>
<dbReference type="SUPFAM" id="SSF100895">
    <property type="entry name" value="Kazal-type serine protease inhibitors"/>
    <property type="match status" value="1"/>
</dbReference>
<dbReference type="GeneID" id="136798888"/>
<dbReference type="InterPro" id="IPR003886">
    <property type="entry name" value="NIDO_dom"/>
</dbReference>
<dbReference type="Gene3D" id="2.10.25.10">
    <property type="entry name" value="Laminin"/>
    <property type="match status" value="1"/>
</dbReference>
<protein>
    <submittedName>
        <fullName evidence="10">Uncharacterized protein</fullName>
    </submittedName>
</protein>
<dbReference type="Gene3D" id="3.10.100.10">
    <property type="entry name" value="Mannose-Binding Protein A, subunit A"/>
    <property type="match status" value="1"/>
</dbReference>
<name>A0A7M5U1J2_9CNID</name>
<feature type="region of interest" description="Disordered" evidence="4">
    <location>
        <begin position="321"/>
        <end position="347"/>
    </location>
</feature>
<feature type="region of interest" description="Disordered" evidence="4">
    <location>
        <begin position="267"/>
        <end position="289"/>
    </location>
</feature>
<dbReference type="SMART" id="SM00192">
    <property type="entry name" value="LDLa"/>
    <property type="match status" value="1"/>
</dbReference>
<dbReference type="Pfam" id="PF00059">
    <property type="entry name" value="Lectin_C"/>
    <property type="match status" value="1"/>
</dbReference>
<dbReference type="InterPro" id="IPR016187">
    <property type="entry name" value="CTDL_fold"/>
</dbReference>
<dbReference type="Gene3D" id="2.60.120.200">
    <property type="match status" value="1"/>
</dbReference>
<feature type="compositionally biased region" description="Polar residues" evidence="4">
    <location>
        <begin position="321"/>
        <end position="342"/>
    </location>
</feature>
<feature type="disulfide bond" evidence="2">
    <location>
        <begin position="1992"/>
        <end position="2002"/>
    </location>
</feature>
<dbReference type="PROSITE" id="PS00022">
    <property type="entry name" value="EGF_1"/>
    <property type="match status" value="1"/>
</dbReference>
<feature type="domain" description="MAM" evidence="8">
    <location>
        <begin position="105"/>
        <end position="267"/>
    </location>
</feature>
<feature type="disulfide bond" evidence="3">
    <location>
        <begin position="289"/>
        <end position="301"/>
    </location>
</feature>
<dbReference type="EnsemblMetazoa" id="CLYHEMT004883.1">
    <property type="protein sequence ID" value="CLYHEMP004883.1"/>
    <property type="gene ID" value="CLYHEMG004883"/>
</dbReference>
<feature type="domain" description="EGF-like" evidence="6">
    <location>
        <begin position="1988"/>
        <end position="2023"/>
    </location>
</feature>
<dbReference type="PROSITE" id="PS50068">
    <property type="entry name" value="LDLRA_2"/>
    <property type="match status" value="1"/>
</dbReference>
<dbReference type="InterPro" id="IPR018378">
    <property type="entry name" value="C-type_lectin_CS"/>
</dbReference>
<evidence type="ECO:0000256" key="4">
    <source>
        <dbReference type="SAM" id="MobiDB-lite"/>
    </source>
</evidence>
<dbReference type="GO" id="GO:0007160">
    <property type="term" value="P:cell-matrix adhesion"/>
    <property type="evidence" value="ECO:0007669"/>
    <property type="project" value="InterPro"/>
</dbReference>
<dbReference type="PANTHER" id="PTHR13802">
    <property type="entry name" value="MUCIN 4-RELATED"/>
    <property type="match status" value="1"/>
</dbReference>
<keyword evidence="2" id="KW-0245">EGF-like domain</keyword>
<evidence type="ECO:0000256" key="5">
    <source>
        <dbReference type="SAM" id="SignalP"/>
    </source>
</evidence>
<evidence type="ECO:0000259" key="9">
    <source>
        <dbReference type="PROSITE" id="PS51465"/>
    </source>
</evidence>
<dbReference type="InterPro" id="IPR013320">
    <property type="entry name" value="ConA-like_dom_sf"/>
</dbReference>
<proteinExistence type="predicted"/>
<dbReference type="OrthoDB" id="9972657at2759"/>
<dbReference type="Proteomes" id="UP000594262">
    <property type="component" value="Unplaced"/>
</dbReference>
<feature type="chain" id="PRO_5029649968" evidence="5">
    <location>
        <begin position="20"/>
        <end position="2154"/>
    </location>
</feature>
<dbReference type="SUPFAM" id="SSF56436">
    <property type="entry name" value="C-type lectin-like"/>
    <property type="match status" value="1"/>
</dbReference>
<dbReference type="SMART" id="SM00539">
    <property type="entry name" value="NIDO"/>
    <property type="match status" value="4"/>
</dbReference>
<dbReference type="Gene3D" id="3.30.60.30">
    <property type="match status" value="1"/>
</dbReference>
<dbReference type="PROSITE" id="PS50041">
    <property type="entry name" value="C_TYPE_LECTIN_2"/>
    <property type="match status" value="1"/>
</dbReference>
<dbReference type="PROSITE" id="PS01209">
    <property type="entry name" value="LDLRA_1"/>
    <property type="match status" value="1"/>
</dbReference>
<feature type="signal peptide" evidence="5">
    <location>
        <begin position="1"/>
        <end position="19"/>
    </location>
</feature>
<feature type="domain" description="C-type lectin" evidence="7">
    <location>
        <begin position="1867"/>
        <end position="1982"/>
    </location>
</feature>
<evidence type="ECO:0000313" key="10">
    <source>
        <dbReference type="EnsemblMetazoa" id="CLYHEMP004883.1"/>
    </source>
</evidence>
<dbReference type="GO" id="GO:0016020">
    <property type="term" value="C:membrane"/>
    <property type="evidence" value="ECO:0007669"/>
    <property type="project" value="InterPro"/>
</dbReference>
<evidence type="ECO:0000256" key="3">
    <source>
        <dbReference type="PROSITE-ProRule" id="PRU00124"/>
    </source>
</evidence>
<dbReference type="RefSeq" id="XP_066911650.1">
    <property type="nucleotide sequence ID" value="XM_067055549.1"/>
</dbReference>
<dbReference type="InterPro" id="IPR002172">
    <property type="entry name" value="LDrepeatLR_classA_rpt"/>
</dbReference>
<dbReference type="CDD" id="cd06263">
    <property type="entry name" value="MAM"/>
    <property type="match status" value="1"/>
</dbReference>
<feature type="disulfide bond" evidence="3">
    <location>
        <begin position="296"/>
        <end position="314"/>
    </location>
</feature>
<feature type="domain" description="Kazal-like" evidence="9">
    <location>
        <begin position="1492"/>
        <end position="1550"/>
    </location>
</feature>
<dbReference type="Pfam" id="PF00057">
    <property type="entry name" value="Ldl_recept_a"/>
    <property type="match status" value="1"/>
</dbReference>
<dbReference type="CDD" id="cd00054">
    <property type="entry name" value="EGF_CA"/>
    <property type="match status" value="1"/>
</dbReference>
<evidence type="ECO:0000256" key="1">
    <source>
        <dbReference type="ARBA" id="ARBA00023157"/>
    </source>
</evidence>
<dbReference type="PROSITE" id="PS50060">
    <property type="entry name" value="MAM_2"/>
    <property type="match status" value="1"/>
</dbReference>
<dbReference type="PANTHER" id="PTHR13802:SF52">
    <property type="entry name" value="MUCIN-4"/>
    <property type="match status" value="1"/>
</dbReference>
<keyword evidence="11" id="KW-1185">Reference proteome</keyword>
<dbReference type="SUPFAM" id="SSF57424">
    <property type="entry name" value="LDL receptor-like module"/>
    <property type="match status" value="1"/>
</dbReference>
<dbReference type="SUPFAM" id="SSF57196">
    <property type="entry name" value="EGF/Laminin"/>
    <property type="match status" value="1"/>
</dbReference>
<keyword evidence="5" id="KW-0732">Signal</keyword>
<comment type="caution">
    <text evidence="2">Lacks conserved residue(s) required for the propagation of feature annotation.</text>
</comment>
<dbReference type="SMART" id="SM00280">
    <property type="entry name" value="KAZAL"/>
    <property type="match status" value="1"/>
</dbReference>
<dbReference type="CDD" id="cd00037">
    <property type="entry name" value="CLECT"/>
    <property type="match status" value="1"/>
</dbReference>